<protein>
    <submittedName>
        <fullName evidence="1">Uncharacterized protein</fullName>
    </submittedName>
</protein>
<gene>
    <name evidence="1" type="ORF">EVAR_102268_1</name>
</gene>
<name>A0A4C1WHG4_EUMVA</name>
<accession>A0A4C1WHG4</accession>
<evidence type="ECO:0000313" key="1">
    <source>
        <dbReference type="EMBL" id="GBP50300.1"/>
    </source>
</evidence>
<dbReference type="EMBL" id="BGZK01000563">
    <property type="protein sequence ID" value="GBP50300.1"/>
    <property type="molecule type" value="Genomic_DNA"/>
</dbReference>
<keyword evidence="2" id="KW-1185">Reference proteome</keyword>
<comment type="caution">
    <text evidence="1">The sequence shown here is derived from an EMBL/GenBank/DDBJ whole genome shotgun (WGS) entry which is preliminary data.</text>
</comment>
<sequence length="214" mass="24389">MEANSKTYSRQNRSFITVKKFQWHVRTRRCARAPAVTSPRCAGFLTAQTTKTLYDPFPRFFPGEAFASDARRCCSRRNHPPGVRREGLLAVFAARVGDFRSITDDDRSPFRWRRLSAASVKHSLVWELRRTDVQFEIVCRAIPAAADTQTSPVAPSRGPRPSDLELETPSKNIRSLCLYLVSGKYVDELGCAIFLERLSRSSTFKHQSIAYCFY</sequence>
<proteinExistence type="predicted"/>
<reference evidence="1 2" key="1">
    <citation type="journal article" date="2019" name="Commun. Biol.">
        <title>The bagworm genome reveals a unique fibroin gene that provides high tensile strength.</title>
        <authorList>
            <person name="Kono N."/>
            <person name="Nakamura H."/>
            <person name="Ohtoshi R."/>
            <person name="Tomita M."/>
            <person name="Numata K."/>
            <person name="Arakawa K."/>
        </authorList>
    </citation>
    <scope>NUCLEOTIDE SEQUENCE [LARGE SCALE GENOMIC DNA]</scope>
</reference>
<dbReference type="AlphaFoldDB" id="A0A4C1WHG4"/>
<organism evidence="1 2">
    <name type="scientific">Eumeta variegata</name>
    <name type="common">Bagworm moth</name>
    <name type="synonym">Eumeta japonica</name>
    <dbReference type="NCBI Taxonomy" id="151549"/>
    <lineage>
        <taxon>Eukaryota</taxon>
        <taxon>Metazoa</taxon>
        <taxon>Ecdysozoa</taxon>
        <taxon>Arthropoda</taxon>
        <taxon>Hexapoda</taxon>
        <taxon>Insecta</taxon>
        <taxon>Pterygota</taxon>
        <taxon>Neoptera</taxon>
        <taxon>Endopterygota</taxon>
        <taxon>Lepidoptera</taxon>
        <taxon>Glossata</taxon>
        <taxon>Ditrysia</taxon>
        <taxon>Tineoidea</taxon>
        <taxon>Psychidae</taxon>
        <taxon>Oiketicinae</taxon>
        <taxon>Eumeta</taxon>
    </lineage>
</organism>
<dbReference type="Proteomes" id="UP000299102">
    <property type="component" value="Unassembled WGS sequence"/>
</dbReference>
<evidence type="ECO:0000313" key="2">
    <source>
        <dbReference type="Proteomes" id="UP000299102"/>
    </source>
</evidence>